<proteinExistence type="inferred from homology"/>
<dbReference type="Pfam" id="PF04616">
    <property type="entry name" value="Glyco_hydro_43"/>
    <property type="match status" value="1"/>
</dbReference>
<dbReference type="CDD" id="cd08986">
    <property type="entry name" value="GH43-like"/>
    <property type="match status" value="1"/>
</dbReference>
<dbReference type="Proteomes" id="UP000886722">
    <property type="component" value="Unassembled WGS sequence"/>
</dbReference>
<dbReference type="AlphaFoldDB" id="A0A9D1KEF9"/>
<evidence type="ECO:0000313" key="8">
    <source>
        <dbReference type="EMBL" id="HIT39417.1"/>
    </source>
</evidence>
<evidence type="ECO:0000256" key="4">
    <source>
        <dbReference type="PIRSR" id="PIRSR606710-1"/>
    </source>
</evidence>
<dbReference type="PROSITE" id="PS51257">
    <property type="entry name" value="PROKAR_LIPOPROTEIN"/>
    <property type="match status" value="1"/>
</dbReference>
<comment type="similarity">
    <text evidence="1 6">Belongs to the glycosyl hydrolase 43 family.</text>
</comment>
<dbReference type="GO" id="GO:0005975">
    <property type="term" value="P:carbohydrate metabolic process"/>
    <property type="evidence" value="ECO:0007669"/>
    <property type="project" value="InterPro"/>
</dbReference>
<evidence type="ECO:0000256" key="5">
    <source>
        <dbReference type="PIRSR" id="PIRSR606710-2"/>
    </source>
</evidence>
<gene>
    <name evidence="8" type="ORF">IAD06_05210</name>
</gene>
<keyword evidence="3 6" id="KW-0326">Glycosidase</keyword>
<feature type="site" description="Important for catalytic activity, responsible for pKa modulation of the active site Glu and correct orientation of both the proton donor and substrate" evidence="5">
    <location>
        <position position="299"/>
    </location>
</feature>
<feature type="active site" description="Proton acceptor" evidence="4">
    <location>
        <position position="180"/>
    </location>
</feature>
<evidence type="ECO:0000256" key="2">
    <source>
        <dbReference type="ARBA" id="ARBA00022801"/>
    </source>
</evidence>
<reference evidence="8" key="2">
    <citation type="journal article" date="2021" name="PeerJ">
        <title>Extensive microbial diversity within the chicken gut microbiome revealed by metagenomics and culture.</title>
        <authorList>
            <person name="Gilroy R."/>
            <person name="Ravi A."/>
            <person name="Getino M."/>
            <person name="Pursley I."/>
            <person name="Horton D.L."/>
            <person name="Alikhan N.F."/>
            <person name="Baker D."/>
            <person name="Gharbi K."/>
            <person name="Hall N."/>
            <person name="Watson M."/>
            <person name="Adriaenssens E.M."/>
            <person name="Foster-Nyarko E."/>
            <person name="Jarju S."/>
            <person name="Secka A."/>
            <person name="Antonio M."/>
            <person name="Oren A."/>
            <person name="Chaudhuri R.R."/>
            <person name="La Ragione R."/>
            <person name="Hildebrand F."/>
            <person name="Pallen M.J."/>
        </authorList>
    </citation>
    <scope>NUCLEOTIDE SEQUENCE</scope>
    <source>
        <strain evidence="8">21143</strain>
    </source>
</reference>
<feature type="signal peptide" evidence="7">
    <location>
        <begin position="1"/>
        <end position="19"/>
    </location>
</feature>
<accession>A0A9D1KEF9</accession>
<dbReference type="PANTHER" id="PTHR42812">
    <property type="entry name" value="BETA-XYLOSIDASE"/>
    <property type="match status" value="1"/>
</dbReference>
<evidence type="ECO:0000256" key="6">
    <source>
        <dbReference type="RuleBase" id="RU361187"/>
    </source>
</evidence>
<name>A0A9D1KEF9_9BACT</name>
<dbReference type="PANTHER" id="PTHR42812:SF14">
    <property type="entry name" value="SECRETED PROTEIN"/>
    <property type="match status" value="1"/>
</dbReference>
<dbReference type="InterPro" id="IPR051795">
    <property type="entry name" value="Glycosyl_Hydrlase_43"/>
</dbReference>
<evidence type="ECO:0000256" key="3">
    <source>
        <dbReference type="ARBA" id="ARBA00023295"/>
    </source>
</evidence>
<sequence>MRNSLYCTGIALTLFSVVACTPSSHDYSFPSQKGVEPDTWIASTPIVIYDDTLHLTVRNGEYRINSGVWESTPRTLHRNDTLTLRVKSNDYPGDAAMCCAYMKNRQYTFLVQTRNFDIPTHRGEARNIHLGISGPDQTTLGGPSPLWLKYNKNNPKLSGSAVKKGLIPPITPLIDAQIRDAVICVGGDGLYYLTGSTGNDIWHANDGVELWRSADLKKWEYMGLVWSFEQDATWQQWRFHKKAVRALWAPEIHYIKGNYYITLSMPPGDRGLLKSTTGLPEGPYVNALADDGYWKEDIDASLFEDEDGSVYLVYGGGYIARMKEDMSGLAEEPVKPVLIDPDTIPSHHASTCLTRRDCKDIGREGAFLFKRNGIYYLTAADSYEGRYSSMVAMSESIYGPYRMRHEAVPCGGGTCYFKDRTGKWWCTFFGNDNQAPFREMPAIVPVDFAPDGTIHVIK</sequence>
<feature type="active site" description="Proton donor" evidence="4">
    <location>
        <position position="364"/>
    </location>
</feature>
<organism evidence="8 9">
    <name type="scientific">Candidatus Caccoplasma intestinavium</name>
    <dbReference type="NCBI Taxonomy" id="2840716"/>
    <lineage>
        <taxon>Bacteria</taxon>
        <taxon>Pseudomonadati</taxon>
        <taxon>Bacteroidota</taxon>
        <taxon>Bacteroidia</taxon>
        <taxon>Bacteroidales</taxon>
        <taxon>Bacteroidaceae</taxon>
        <taxon>Bacteroidaceae incertae sedis</taxon>
        <taxon>Candidatus Caccoplasma</taxon>
    </lineage>
</organism>
<dbReference type="SUPFAM" id="SSF75005">
    <property type="entry name" value="Arabinanase/levansucrase/invertase"/>
    <property type="match status" value="1"/>
</dbReference>
<evidence type="ECO:0000313" key="9">
    <source>
        <dbReference type="Proteomes" id="UP000886722"/>
    </source>
</evidence>
<comment type="caution">
    <text evidence="8">The sequence shown here is derived from an EMBL/GenBank/DDBJ whole genome shotgun (WGS) entry which is preliminary data.</text>
</comment>
<keyword evidence="7" id="KW-0732">Signal</keyword>
<dbReference type="EMBL" id="DVKT01000038">
    <property type="protein sequence ID" value="HIT39417.1"/>
    <property type="molecule type" value="Genomic_DNA"/>
</dbReference>
<protein>
    <submittedName>
        <fullName evidence="8">Family 43 glycosylhydrolase</fullName>
    </submittedName>
</protein>
<keyword evidence="2 6" id="KW-0378">Hydrolase</keyword>
<feature type="chain" id="PRO_5039213319" evidence="7">
    <location>
        <begin position="20"/>
        <end position="458"/>
    </location>
</feature>
<evidence type="ECO:0000256" key="1">
    <source>
        <dbReference type="ARBA" id="ARBA00009865"/>
    </source>
</evidence>
<reference evidence="8" key="1">
    <citation type="submission" date="2020-10" db="EMBL/GenBank/DDBJ databases">
        <authorList>
            <person name="Gilroy R."/>
        </authorList>
    </citation>
    <scope>NUCLEOTIDE SEQUENCE</scope>
    <source>
        <strain evidence="8">21143</strain>
    </source>
</reference>
<dbReference type="InterPro" id="IPR023296">
    <property type="entry name" value="Glyco_hydro_beta-prop_sf"/>
</dbReference>
<dbReference type="InterPro" id="IPR006710">
    <property type="entry name" value="Glyco_hydro_43"/>
</dbReference>
<dbReference type="Gene3D" id="2.115.10.20">
    <property type="entry name" value="Glycosyl hydrolase domain, family 43"/>
    <property type="match status" value="1"/>
</dbReference>
<dbReference type="GO" id="GO:0004553">
    <property type="term" value="F:hydrolase activity, hydrolyzing O-glycosyl compounds"/>
    <property type="evidence" value="ECO:0007669"/>
    <property type="project" value="InterPro"/>
</dbReference>
<evidence type="ECO:0000256" key="7">
    <source>
        <dbReference type="SAM" id="SignalP"/>
    </source>
</evidence>